<proteinExistence type="predicted"/>
<reference evidence="1" key="1">
    <citation type="submission" date="2016-10" db="EMBL/GenBank/DDBJ databases">
        <title>Sequence of Gallionella enrichment culture.</title>
        <authorList>
            <person name="Poehlein A."/>
            <person name="Muehling M."/>
            <person name="Daniel R."/>
        </authorList>
    </citation>
    <scope>NUCLEOTIDE SEQUENCE</scope>
</reference>
<organism evidence="1">
    <name type="scientific">mine drainage metagenome</name>
    <dbReference type="NCBI Taxonomy" id="410659"/>
    <lineage>
        <taxon>unclassified sequences</taxon>
        <taxon>metagenomes</taxon>
        <taxon>ecological metagenomes</taxon>
    </lineage>
</organism>
<comment type="caution">
    <text evidence="1">The sequence shown here is derived from an EMBL/GenBank/DDBJ whole genome shotgun (WGS) entry which is preliminary data.</text>
</comment>
<sequence length="44" mass="4990">MKLFAKDNREVAHNRLHSIRSMLLTQGLGGTLDYFCTFSVFSIA</sequence>
<dbReference type="AlphaFoldDB" id="A0A1J5TWB3"/>
<accession>A0A1J5TWB3</accession>
<protein>
    <submittedName>
        <fullName evidence="1">Uncharacterized protein</fullName>
    </submittedName>
</protein>
<name>A0A1J5TWB3_9ZZZZ</name>
<dbReference type="EMBL" id="MLJW01000003">
    <property type="protein sequence ID" value="OIR18084.1"/>
    <property type="molecule type" value="Genomic_DNA"/>
</dbReference>
<gene>
    <name evidence="1" type="ORF">GALL_14110</name>
</gene>
<evidence type="ECO:0000313" key="1">
    <source>
        <dbReference type="EMBL" id="OIR18084.1"/>
    </source>
</evidence>